<dbReference type="PANTHER" id="PTHR12341:SF7">
    <property type="entry name" value="5'-3' EXORIBONUCLEASE 1"/>
    <property type="match status" value="1"/>
</dbReference>
<dbReference type="InterPro" id="IPR041385">
    <property type="entry name" value="SH3_12"/>
</dbReference>
<feature type="region of interest" description="Disordered" evidence="13">
    <location>
        <begin position="1503"/>
        <end position="1553"/>
    </location>
</feature>
<keyword evidence="10" id="KW-0539">Nucleus</keyword>
<evidence type="ECO:0000256" key="12">
    <source>
        <dbReference type="PIRNR" id="PIRNR006743"/>
    </source>
</evidence>
<evidence type="ECO:0000256" key="2">
    <source>
        <dbReference type="ARBA" id="ARBA00022472"/>
    </source>
</evidence>
<keyword evidence="12" id="KW-0963">Cytoplasm</keyword>
<feature type="compositionally biased region" description="Polar residues" evidence="13">
    <location>
        <begin position="1522"/>
        <end position="1535"/>
    </location>
</feature>
<feature type="domain" description="5'-3' exoribonuclease 1 SH3-like" evidence="16">
    <location>
        <begin position="1102"/>
        <end position="1174"/>
    </location>
</feature>
<dbReference type="PIRSF" id="PIRSF006743">
    <property type="entry name" value="Exonuclease_Xnr1"/>
    <property type="match status" value="1"/>
</dbReference>
<keyword evidence="12" id="KW-0694">RNA-binding</keyword>
<keyword evidence="4" id="KW-0507">mRNA processing</keyword>
<accession>A0AAN7PDH4</accession>
<dbReference type="GO" id="GO:0016075">
    <property type="term" value="P:rRNA catabolic process"/>
    <property type="evidence" value="ECO:0007669"/>
    <property type="project" value="TreeGrafter"/>
</dbReference>
<keyword evidence="20" id="KW-1185">Reference proteome</keyword>
<keyword evidence="8" id="KW-0805">Transcription regulation</keyword>
<evidence type="ECO:0000256" key="6">
    <source>
        <dbReference type="ARBA" id="ARBA00022801"/>
    </source>
</evidence>
<keyword evidence="7 12" id="KW-0269">Exonuclease</keyword>
<dbReference type="GO" id="GO:0006397">
    <property type="term" value="P:mRNA processing"/>
    <property type="evidence" value="ECO:0007669"/>
    <property type="project" value="UniProtKB-KW"/>
</dbReference>
<keyword evidence="9" id="KW-0804">Transcription</keyword>
<dbReference type="Gene3D" id="2.170.260.40">
    <property type="match status" value="1"/>
</dbReference>
<feature type="domain" description="Xrn1 helical" evidence="15">
    <location>
        <begin position="273"/>
        <end position="629"/>
    </location>
</feature>
<dbReference type="Pfam" id="PF17846">
    <property type="entry name" value="XRN_M"/>
    <property type="match status" value="1"/>
</dbReference>
<evidence type="ECO:0000256" key="11">
    <source>
        <dbReference type="ARBA" id="ARBA00038299"/>
    </source>
</evidence>
<sequence>MGVPKFFRYISERYPCLSEVIKEDQIPDFDNLYLDMNGIIHMCSHPDDGDAHFRITEEKIFTDIFHYIEVLFRMIKPRKLFFMAVDGVAPRAKMNQQRGRRFRSAKEAQTLEEKAIERGETLPNEARFDSNCITPGTVFMTRLHEQLKYFVVNKISNDKLWHNCKVILSGHETPGEGEHKIMDYIRYMRAQPGYDPNTRHCLYGLDADLIMLGLCTHEPHFSLLREEVRFGKKSNKRKNIPEQINFFLLHLSLMREYLELEFYSIKESLTFEYNMEKIIDDWVLMGFLVGNDFIPHLPNMHINNGALPVLYNAYMKVLPKLGGYINENGILNLERFETFIQELSGIDIDNFTEKYADLKWFEAKTGRRMYEKNGDVNSKLAEDDDFVTETVHTHGAENTDLANLIRATDDILLDPSLCAEDSDADNYSEASDSEDNLFQAEFVQHKTDYYMNKLEYANVTEEVLKSQAEEYVRAIQWNLHYYYNGVCSWSWFYPHHYAPYISDIKDFAHLTFNFDLAEPFKPYEQLLAVLPAASQSLLPEPYHKLMTDEESLIKQYYPEDFKTDLNGKKQEWEAVVLIPFIDEAILLKAMEPCNQLLTAEEKQRNTHGPMLVYEYTSENLNEYVAPEFFPSVTKSHAKCKQVFINEIRIPISKLIKGAYPGALFDVYYPGFPTMKHLKYTGHLQKAKVKVFEQPSRSDSMILSIVQEENQPTLDAIAKEILGKTVYVGWPHLQEALAISVSCCNYKYVNTGEAGQYNVEEIKGNLISVWDAERQAISEHYKNRMGVFVGATEVLVHVKVLTGQKYVFVQLGRITLEKQYSKFTSVYPLQTVVKNIPVHTESFTTYTNIEEVFPLGSHCFMLGQPCYGVLGEVMDSKETLKSGRVKICIKKYEEPDLSSVMQLDNSISVRFMNTHVAATKLAVSKKLFGRITGSVYLVPRKLFQMESDDVKKTNIGLNLKFNKKNEEIPGYTRKEGNIWYYSEKAIALVSAYMNEFPVVFGYLNFHVGKDVFIEDDIFPNEDAKEQIKQITTWIKKQPFYAIERQVCGSSMVDPEAIQLLEQVIDEFKKNTSEPKDRVMQVKPHLLYKNSLQMGNLMPDPTTTFKLYDRVVNVREGYTVPMGFKGTIIGIHKSGTQDDDIGTTFDVLFDNVFAGGLSINTSTNRGYRMPKPALINISHGIRALEQKSGKLGQLQNMQNQLSSRNNFNNTNGNATNAQSNMLNYSPSQYQPAQWAQGCNLFAKPFAGPPFPNVNQQSNYNQVPNFNAPFPNLPFSHYGSGSNYNQITSGPHSFVPYKNNHFPTNNPPIAPPQFLVNTRQSNLNLMDDIAKDQSMRREGDGKKEIIFNDSFIPTQVIKPSVRTKVPECTLLNEKRKQTENLLDDSPLTVQTKNMIKSDGGNVLTPEDIFAHARAKVQSPLAKNHVDDNSKKELYHTTQLSTEFQTRGLGIPNYEYFKLEDNFVARIKMPNGSEVIGDPASTRNEAAENAALETFKKILNKNEGKKILPAPQLPLNPVPPKPPKQWHSSQYQNQTSPQKTWRREKPQENWRAERHETVQSNACPIQVKNRVNTTLIHKHLNIESTSKTEDSKEVQKKKSNASANSASSFIPLQAVRQNRNRTSSTSTSEVLPRGNKKTTTETSFPKQETASAISKPVDNVSANEKITKHKPKRKVQIAANFQQAMSFK</sequence>
<evidence type="ECO:0000256" key="7">
    <source>
        <dbReference type="ARBA" id="ARBA00022839"/>
    </source>
</evidence>
<keyword evidence="6 12" id="KW-0378">Hydrolase</keyword>
<proteinExistence type="inferred from homology"/>
<dbReference type="GO" id="GO:0003723">
    <property type="term" value="F:RNA binding"/>
    <property type="evidence" value="ECO:0007669"/>
    <property type="project" value="UniProtKB-KW"/>
</dbReference>
<dbReference type="FunFam" id="3.40.50.12390:FF:000004">
    <property type="entry name" value="5'-3' exoribonuclease 1"/>
    <property type="match status" value="1"/>
</dbReference>
<dbReference type="GO" id="GO:0006353">
    <property type="term" value="P:DNA-templated transcription termination"/>
    <property type="evidence" value="ECO:0007669"/>
    <property type="project" value="UniProtKB-KW"/>
</dbReference>
<organism evidence="19 20">
    <name type="scientific">Aquatica leii</name>
    <dbReference type="NCBI Taxonomy" id="1421715"/>
    <lineage>
        <taxon>Eukaryota</taxon>
        <taxon>Metazoa</taxon>
        <taxon>Ecdysozoa</taxon>
        <taxon>Arthropoda</taxon>
        <taxon>Hexapoda</taxon>
        <taxon>Insecta</taxon>
        <taxon>Pterygota</taxon>
        <taxon>Neoptera</taxon>
        <taxon>Endopterygota</taxon>
        <taxon>Coleoptera</taxon>
        <taxon>Polyphaga</taxon>
        <taxon>Elateriformia</taxon>
        <taxon>Elateroidea</taxon>
        <taxon>Lampyridae</taxon>
        <taxon>Luciolinae</taxon>
        <taxon>Aquatica</taxon>
    </lineage>
</organism>
<dbReference type="InterPro" id="IPR027073">
    <property type="entry name" value="5_3_exoribonuclease"/>
</dbReference>
<feature type="region of interest" description="Disordered" evidence="13">
    <location>
        <begin position="1578"/>
        <end position="1669"/>
    </location>
</feature>
<comment type="similarity">
    <text evidence="11 12">Belongs to the 5'-3' exonuclease family.</text>
</comment>
<feature type="compositionally biased region" description="Pro residues" evidence="13">
    <location>
        <begin position="1507"/>
        <end position="1519"/>
    </location>
</feature>
<evidence type="ECO:0000256" key="10">
    <source>
        <dbReference type="ARBA" id="ARBA00023242"/>
    </source>
</evidence>
<dbReference type="Gene3D" id="2.30.30.750">
    <property type="match status" value="1"/>
</dbReference>
<feature type="compositionally biased region" description="Basic and acidic residues" evidence="13">
    <location>
        <begin position="1582"/>
        <end position="1592"/>
    </location>
</feature>
<keyword evidence="3" id="KW-0698">rRNA processing</keyword>
<dbReference type="GO" id="GO:0005634">
    <property type="term" value="C:nucleus"/>
    <property type="evidence" value="ECO:0007669"/>
    <property type="project" value="UniProtKB-SubCell"/>
</dbReference>
<gene>
    <name evidence="19" type="ORF">RN001_007692</name>
</gene>
<dbReference type="EC" id="3.1.13.-" evidence="12"/>
<evidence type="ECO:0000259" key="16">
    <source>
        <dbReference type="Pfam" id="PF18129"/>
    </source>
</evidence>
<feature type="compositionally biased region" description="Basic and acidic residues" evidence="13">
    <location>
        <begin position="1537"/>
        <end position="1553"/>
    </location>
</feature>
<dbReference type="InterPro" id="IPR040992">
    <property type="entry name" value="XRN1_D1"/>
</dbReference>
<dbReference type="InterPro" id="IPR047008">
    <property type="entry name" value="XRN1_SH3_sf"/>
</dbReference>
<reference evidence="20" key="1">
    <citation type="submission" date="2023-01" db="EMBL/GenBank/DDBJ databases">
        <title>Key to firefly adult light organ development and bioluminescence: homeobox transcription factors regulate luciferase expression and transportation to peroxisome.</title>
        <authorList>
            <person name="Fu X."/>
        </authorList>
    </citation>
    <scope>NUCLEOTIDE SEQUENCE [LARGE SCALE GENOMIC DNA]</scope>
</reference>
<dbReference type="GO" id="GO:0006364">
    <property type="term" value="P:rRNA processing"/>
    <property type="evidence" value="ECO:0007669"/>
    <property type="project" value="UniProtKB-KW"/>
</dbReference>
<keyword evidence="2" id="KW-0806">Transcription termination</keyword>
<evidence type="ECO:0000256" key="8">
    <source>
        <dbReference type="ARBA" id="ARBA00023015"/>
    </source>
</evidence>
<dbReference type="Pfam" id="PF03159">
    <property type="entry name" value="XRN_N"/>
    <property type="match status" value="1"/>
</dbReference>
<evidence type="ECO:0000256" key="13">
    <source>
        <dbReference type="SAM" id="MobiDB-lite"/>
    </source>
</evidence>
<evidence type="ECO:0000313" key="19">
    <source>
        <dbReference type="EMBL" id="KAK4879546.1"/>
    </source>
</evidence>
<dbReference type="FunFam" id="3.40.50.12390:FF:000005">
    <property type="entry name" value="5'-3' exoribonuclease 2"/>
    <property type="match status" value="1"/>
</dbReference>
<keyword evidence="5 12" id="KW-0540">Nuclease</keyword>
<feature type="domain" description="5'-3' exoribonuclease 1 D1" evidence="17">
    <location>
        <begin position="669"/>
        <end position="841"/>
    </location>
</feature>
<dbReference type="Gene3D" id="3.40.50.12390">
    <property type="match status" value="1"/>
</dbReference>
<evidence type="ECO:0000259" key="17">
    <source>
        <dbReference type="Pfam" id="PF18332"/>
    </source>
</evidence>
<dbReference type="GO" id="GO:0004534">
    <property type="term" value="F:5'-3' RNA exonuclease activity"/>
    <property type="evidence" value="ECO:0007669"/>
    <property type="project" value="TreeGrafter"/>
</dbReference>
<dbReference type="InterPro" id="IPR016494">
    <property type="entry name" value="5_3_exoribonuclease_1"/>
</dbReference>
<dbReference type="Pfam" id="PF18129">
    <property type="entry name" value="SH3_12"/>
    <property type="match status" value="1"/>
</dbReference>
<comment type="subcellular location">
    <subcellularLocation>
        <location evidence="12">Cytoplasm</location>
    </subcellularLocation>
    <subcellularLocation>
        <location evidence="1">Nucleus</location>
    </subcellularLocation>
</comment>
<evidence type="ECO:0000259" key="14">
    <source>
        <dbReference type="Pfam" id="PF03159"/>
    </source>
</evidence>
<dbReference type="CDD" id="cd18673">
    <property type="entry name" value="PIN_XRN1-2-like"/>
    <property type="match status" value="1"/>
</dbReference>
<evidence type="ECO:0000313" key="20">
    <source>
        <dbReference type="Proteomes" id="UP001353858"/>
    </source>
</evidence>
<dbReference type="Pfam" id="PF18332">
    <property type="entry name" value="XRN1_D1"/>
    <property type="match status" value="1"/>
</dbReference>
<feature type="compositionally biased region" description="Polar residues" evidence="13">
    <location>
        <begin position="1636"/>
        <end position="1648"/>
    </location>
</feature>
<dbReference type="PANTHER" id="PTHR12341">
    <property type="entry name" value="5'-&gt;3' EXORIBONUCLEASE"/>
    <property type="match status" value="1"/>
</dbReference>
<name>A0AAN7PDH4_9COLE</name>
<evidence type="ECO:0000256" key="1">
    <source>
        <dbReference type="ARBA" id="ARBA00004123"/>
    </source>
</evidence>
<dbReference type="InterPro" id="IPR004859">
    <property type="entry name" value="Xrn1_N"/>
</dbReference>
<dbReference type="GO" id="GO:0005737">
    <property type="term" value="C:cytoplasm"/>
    <property type="evidence" value="ECO:0007669"/>
    <property type="project" value="UniProtKB-SubCell"/>
</dbReference>
<evidence type="ECO:0000256" key="5">
    <source>
        <dbReference type="ARBA" id="ARBA00022722"/>
    </source>
</evidence>
<protein>
    <recommendedName>
        <fullName evidence="12">5'-3' exoribonuclease 1</fullName>
        <ecNumber evidence="12">3.1.13.-</ecNumber>
    </recommendedName>
</protein>
<evidence type="ECO:0000256" key="4">
    <source>
        <dbReference type="ARBA" id="ARBA00022664"/>
    </source>
</evidence>
<evidence type="ECO:0000259" key="18">
    <source>
        <dbReference type="Pfam" id="PF18334"/>
    </source>
</evidence>
<evidence type="ECO:0000256" key="9">
    <source>
        <dbReference type="ARBA" id="ARBA00023163"/>
    </source>
</evidence>
<dbReference type="Pfam" id="PF18334">
    <property type="entry name" value="XRN1_D2_D3"/>
    <property type="match status" value="1"/>
</dbReference>
<feature type="domain" description="Xrn1 N-terminal" evidence="14">
    <location>
        <begin position="1"/>
        <end position="227"/>
    </location>
</feature>
<dbReference type="InterPro" id="IPR047007">
    <property type="entry name" value="XRN1_D1_sf"/>
</dbReference>
<dbReference type="EMBL" id="JARPUR010000003">
    <property type="protein sequence ID" value="KAK4879546.1"/>
    <property type="molecule type" value="Genomic_DNA"/>
</dbReference>
<dbReference type="Gene3D" id="1.25.40.1050">
    <property type="match status" value="1"/>
</dbReference>
<dbReference type="InterPro" id="IPR041412">
    <property type="entry name" value="Xrn1_helical"/>
</dbReference>
<dbReference type="Proteomes" id="UP001353858">
    <property type="component" value="Unassembled WGS sequence"/>
</dbReference>
<evidence type="ECO:0000256" key="3">
    <source>
        <dbReference type="ARBA" id="ARBA00022552"/>
    </source>
</evidence>
<dbReference type="InterPro" id="IPR041106">
    <property type="entry name" value="XRN1_D2_D3"/>
</dbReference>
<comment type="caution">
    <text evidence="19">The sequence shown here is derived from an EMBL/GenBank/DDBJ whole genome shotgun (WGS) entry which is preliminary data.</text>
</comment>
<dbReference type="GO" id="GO:0000956">
    <property type="term" value="P:nuclear-transcribed mRNA catabolic process"/>
    <property type="evidence" value="ECO:0007669"/>
    <property type="project" value="InterPro"/>
</dbReference>
<evidence type="ECO:0000259" key="15">
    <source>
        <dbReference type="Pfam" id="PF17846"/>
    </source>
</evidence>
<feature type="domain" description="Exoribonuclease Xrn1 D2/D3" evidence="18">
    <location>
        <begin position="848"/>
        <end position="1074"/>
    </location>
</feature>